<dbReference type="InterPro" id="IPR000683">
    <property type="entry name" value="Gfo/Idh/MocA-like_OxRdtase_N"/>
</dbReference>
<dbReference type="KEGG" id="pmai:CF386_09750"/>
<dbReference type="PANTHER" id="PTHR43054">
    <property type="match status" value="1"/>
</dbReference>
<organism evidence="3 4">
    <name type="scientific">Paraphotobacterium marinum</name>
    <dbReference type="NCBI Taxonomy" id="1755811"/>
    <lineage>
        <taxon>Bacteria</taxon>
        <taxon>Pseudomonadati</taxon>
        <taxon>Pseudomonadota</taxon>
        <taxon>Gammaproteobacteria</taxon>
        <taxon>Vibrionales</taxon>
        <taxon>Vibrionaceae</taxon>
        <taxon>Paraphotobacterium</taxon>
    </lineage>
</organism>
<dbReference type="Pfam" id="PF22725">
    <property type="entry name" value="GFO_IDH_MocA_C3"/>
    <property type="match status" value="1"/>
</dbReference>
<accession>A0A220VG81</accession>
<dbReference type="InterPro" id="IPR055170">
    <property type="entry name" value="GFO_IDH_MocA-like_dom"/>
</dbReference>
<dbReference type="SUPFAM" id="SSF55347">
    <property type="entry name" value="Glyceraldehyde-3-phosphate dehydrogenase-like, C-terminal domain"/>
    <property type="match status" value="1"/>
</dbReference>
<dbReference type="PANTHER" id="PTHR43054:SF1">
    <property type="entry name" value="SCYLLO-INOSITOL 2-DEHYDROGENASE (NADP(+)) IOLU"/>
    <property type="match status" value="1"/>
</dbReference>
<dbReference type="RefSeq" id="WP_089074247.1">
    <property type="nucleotide sequence ID" value="NZ_CBCSAM010000002.1"/>
</dbReference>
<proteinExistence type="predicted"/>
<feature type="domain" description="GFO/IDH/MocA-like oxidoreductase" evidence="2">
    <location>
        <begin position="138"/>
        <end position="247"/>
    </location>
</feature>
<feature type="domain" description="Gfo/Idh/MocA-like oxidoreductase N-terminal" evidence="1">
    <location>
        <begin position="2"/>
        <end position="120"/>
    </location>
</feature>
<dbReference type="Proteomes" id="UP000242175">
    <property type="component" value="Chromosome small"/>
</dbReference>
<dbReference type="AlphaFoldDB" id="A0A220VG81"/>
<dbReference type="Pfam" id="PF01408">
    <property type="entry name" value="GFO_IDH_MocA"/>
    <property type="match status" value="1"/>
</dbReference>
<reference evidence="3 4" key="1">
    <citation type="journal article" date="2016" name="Int. J. Syst. Evol. Microbiol.">
        <title>Paraphotobacterium marinum gen. nov., sp. nov., a member of the family Vibrionaceae, isolated from surface seawater.</title>
        <authorList>
            <person name="Huang Z."/>
            <person name="Dong C."/>
            <person name="Shao Z."/>
        </authorList>
    </citation>
    <scope>NUCLEOTIDE SEQUENCE [LARGE SCALE GENOMIC DNA]</scope>
    <source>
        <strain evidence="3 4">NSCS20N07D</strain>
    </source>
</reference>
<gene>
    <name evidence="3" type="ORF">CF386_09750</name>
</gene>
<evidence type="ECO:0000313" key="3">
    <source>
        <dbReference type="EMBL" id="ASK79339.1"/>
    </source>
</evidence>
<sequence length="324" mass="36853">MINLGIIGTNWITEQFIDAALETKKYKLKSIFSRTIERGIDFGKKYQCSSIFNDIDEFAKSKDFDSVYIASPNSLHAPYAIKLMNHGKNVICEKPLSSNYELSKQMFDVAKSNKVVLFEAFTTPYNPNFKVLKENLKSLGKIRSASFSYCQYSSRYLKFLNGENPNTFNPEFSNGSIMDIGYYMVALAVELWGKPQNVQAFGTLLSSGVDANGQVIMSYHDFNVVIQHSKVSNSFVPSEIQGEKASLVIQNLNIISQIKLQNKDFQKDIGVLQNDNRMVYEAQEFCQRVEKKQMLEQEINRSLIVSEVLTEIRKQIGVVFPDDD</sequence>
<name>A0A220VG81_9GAMM</name>
<keyword evidence="4" id="KW-1185">Reference proteome</keyword>
<dbReference type="OrthoDB" id="9774191at2"/>
<dbReference type="EMBL" id="CP022356">
    <property type="protein sequence ID" value="ASK79339.1"/>
    <property type="molecule type" value="Genomic_DNA"/>
</dbReference>
<dbReference type="InterPro" id="IPR036291">
    <property type="entry name" value="NAD(P)-bd_dom_sf"/>
</dbReference>
<dbReference type="SUPFAM" id="SSF51735">
    <property type="entry name" value="NAD(P)-binding Rossmann-fold domains"/>
    <property type="match status" value="1"/>
</dbReference>
<evidence type="ECO:0000259" key="1">
    <source>
        <dbReference type="Pfam" id="PF01408"/>
    </source>
</evidence>
<evidence type="ECO:0000259" key="2">
    <source>
        <dbReference type="Pfam" id="PF22725"/>
    </source>
</evidence>
<protein>
    <submittedName>
        <fullName evidence="3">Oxidoreductase</fullName>
    </submittedName>
</protein>
<dbReference type="GO" id="GO:0000166">
    <property type="term" value="F:nucleotide binding"/>
    <property type="evidence" value="ECO:0007669"/>
    <property type="project" value="InterPro"/>
</dbReference>
<dbReference type="Gene3D" id="3.30.360.10">
    <property type="entry name" value="Dihydrodipicolinate Reductase, domain 2"/>
    <property type="match status" value="1"/>
</dbReference>
<dbReference type="Gene3D" id="3.40.50.720">
    <property type="entry name" value="NAD(P)-binding Rossmann-like Domain"/>
    <property type="match status" value="1"/>
</dbReference>
<evidence type="ECO:0000313" key="4">
    <source>
        <dbReference type="Proteomes" id="UP000242175"/>
    </source>
</evidence>